<name>A0A9X7VVT5_9BACL</name>
<dbReference type="EMBL" id="CP071182">
    <property type="protein sequence ID" value="QSO45447.1"/>
    <property type="molecule type" value="Genomic_DNA"/>
</dbReference>
<protein>
    <submittedName>
        <fullName evidence="1">Uncharacterized protein</fullName>
    </submittedName>
</protein>
<proteinExistence type="predicted"/>
<dbReference type="AlphaFoldDB" id="A0A9X7VVT5"/>
<organism evidence="1 2">
    <name type="scientific">Alicyclobacillus mengziensis</name>
    <dbReference type="NCBI Taxonomy" id="2931921"/>
    <lineage>
        <taxon>Bacteria</taxon>
        <taxon>Bacillati</taxon>
        <taxon>Bacillota</taxon>
        <taxon>Bacilli</taxon>
        <taxon>Bacillales</taxon>
        <taxon>Alicyclobacillaceae</taxon>
        <taxon>Alicyclobacillus</taxon>
    </lineage>
</organism>
<gene>
    <name evidence="1" type="ORF">JZ786_12755</name>
</gene>
<dbReference type="Proteomes" id="UP000663505">
    <property type="component" value="Chromosome"/>
</dbReference>
<dbReference type="KEGG" id="afx:JZ786_12755"/>
<reference evidence="1 2" key="1">
    <citation type="submission" date="2021-02" db="EMBL/GenBank/DDBJ databases">
        <title>Alicyclobacillus curvatus sp. nov. and Alicyclobacillus mengziensis sp. nov., two acidophilic bacteria isolated from acid mine drainage.</title>
        <authorList>
            <person name="Huang Y."/>
        </authorList>
    </citation>
    <scope>NUCLEOTIDE SEQUENCE [LARGE SCALE GENOMIC DNA]</scope>
    <source>
        <strain evidence="1 2">S30H14</strain>
    </source>
</reference>
<keyword evidence="2" id="KW-1185">Reference proteome</keyword>
<evidence type="ECO:0000313" key="2">
    <source>
        <dbReference type="Proteomes" id="UP000663505"/>
    </source>
</evidence>
<dbReference type="RefSeq" id="WP_206654815.1">
    <property type="nucleotide sequence ID" value="NZ_CP071182.1"/>
</dbReference>
<evidence type="ECO:0000313" key="1">
    <source>
        <dbReference type="EMBL" id="QSO45447.1"/>
    </source>
</evidence>
<sequence>MKQSNHTRSQYARKSCTIHTRYDLNAATSFGGATGLIDFVLGTGIDREFWVHGLRKGRNTQFHMDDMALTIYGGPICQDNIF</sequence>
<accession>A0A9X7VVT5</accession>